<dbReference type="Proteomes" id="UP001162541">
    <property type="component" value="Chromosome 7"/>
</dbReference>
<sequence length="671" mass="73004">MCRGSKVQFSNRALKFGLRREFLDVMLSSRLWNRACKRVASVALAIPLVPPSSMHFPSSGNFGRRLSLVPAIVSSSSRSCSRRSASLDAPAAAAAAAVGVLEMDLDLLSRLREAADEFPPPPGEKYSYGTAGFRADGSRLGSTVFRTGVLAALRSLKTEKVIGLVITASHNHEHHNGIKIADPDGGMLTLDWEEYAEMMANAGNSDLLLKVVEDVIKREDIQGGSPSGKVFLARDTRSTGPALIEAARKGIEAVQGVVAENKGILTTPQLHWMVRATNKDEIGSELQYFQTLSNAFRLLLDLGPSNLFKPETLIVDASNGVGASKILELGQKLEALDMEIRNTGGKGNVLNYLVGADFVQKEKVFPLNFDASSDQDKRCVSVDGDADRLVYFYFGPSQTDKSLAMHLLDGDKIMALFSSFILDQLRMMEKSTNFVGESDSRPPNVVIPGYGTVKLGVVQTAYANGASTNYLQQKLGLEVALTPTGVKHLHARAEAYDIGIYFEANGHGTILMQESFVDWLREHGNTLPSVEGRTAVKRLVAVSELFNSGVGDALSGILMVEIILRYREWSIQQWDSIYTDLPSKQLTIKGVDRSLITTTADETRVKSIPQLQDAIDVEVAKYKAGRSFVRPSGTENLVRVYAEAATQESAVTLAEAVGRLILQYLQAAPES</sequence>
<evidence type="ECO:0000259" key="17">
    <source>
        <dbReference type="Pfam" id="PF21404"/>
    </source>
</evidence>
<dbReference type="InterPro" id="IPR049022">
    <property type="entry name" value="AMG1_III"/>
</dbReference>
<dbReference type="EMBL" id="LVLJ01001283">
    <property type="protein sequence ID" value="OAE30651.1"/>
    <property type="molecule type" value="Genomic_DNA"/>
</dbReference>
<reference evidence="19 20" key="1">
    <citation type="submission" date="2016-03" db="EMBL/GenBank/DDBJ databases">
        <title>Mechanisms controlling the formation of the plant cell surface in tip-growing cells are functionally conserved among land plants.</title>
        <authorList>
            <person name="Honkanen S."/>
            <person name="Jones V.A."/>
            <person name="Morieri G."/>
            <person name="Champion C."/>
            <person name="Hetherington A.J."/>
            <person name="Kelly S."/>
            <person name="Saint-Marcoux D."/>
            <person name="Proust H."/>
            <person name="Prescott H."/>
            <person name="Dolan L."/>
        </authorList>
    </citation>
    <scope>NUCLEOTIDE SEQUENCE [LARGE SCALE GENOMIC DNA]</scope>
    <source>
        <strain evidence="20">cv. Tak-1 and cv. Tak-2</strain>
        <tissue evidence="19">Whole gametophyte</tissue>
    </source>
</reference>
<evidence type="ECO:0000259" key="16">
    <source>
        <dbReference type="Pfam" id="PF02878"/>
    </source>
</evidence>
<dbReference type="GO" id="GO:0006048">
    <property type="term" value="P:UDP-N-acetylglucosamine biosynthetic process"/>
    <property type="evidence" value="ECO:0007669"/>
    <property type="project" value="UniProtKB-UniRule"/>
</dbReference>
<feature type="binding site" evidence="14">
    <location>
        <position position="385"/>
    </location>
    <ligand>
        <name>Mg(2+)</name>
        <dbReference type="ChEBI" id="CHEBI:18420"/>
    </ligand>
</feature>
<reference evidence="21" key="3">
    <citation type="journal article" date="2020" name="Curr. Biol.">
        <title>Chromatin organization in early land plants reveals an ancestral association between H3K27me3, transposons, and constitutive heterochromatin.</title>
        <authorList>
            <person name="Montgomery S.A."/>
            <person name="Tanizawa Y."/>
            <person name="Galik B."/>
            <person name="Wang N."/>
            <person name="Ito T."/>
            <person name="Mochizuki T."/>
            <person name="Akimcheva S."/>
            <person name="Bowman J.L."/>
            <person name="Cognat V."/>
            <person name="Marechal-Drouard L."/>
            <person name="Ekker H."/>
            <person name="Hong S.F."/>
            <person name="Kohchi T."/>
            <person name="Lin S.S."/>
            <person name="Liu L.D."/>
            <person name="Nakamura Y."/>
            <person name="Valeeva L.R."/>
            <person name="Shakirov E.V."/>
            <person name="Shippen D.E."/>
            <person name="Wei W.L."/>
            <person name="Yagura M."/>
            <person name="Yamaoka S."/>
            <person name="Yamato K.T."/>
            <person name="Liu C."/>
            <person name="Berger F."/>
        </authorList>
    </citation>
    <scope>NUCLEOTIDE SEQUENCE [LARGE SCALE GENOMIC DNA]</scope>
    <source>
        <strain evidence="21">Tak-1</strain>
    </source>
</reference>
<dbReference type="EC" id="5.4.2.3" evidence="4 11"/>
<dbReference type="GO" id="GO:0046872">
    <property type="term" value="F:metal ion binding"/>
    <property type="evidence" value="ECO:0007669"/>
    <property type="project" value="UniProtKB-KW"/>
</dbReference>
<evidence type="ECO:0000256" key="12">
    <source>
        <dbReference type="PIRSR" id="PIRSR016408-1"/>
    </source>
</evidence>
<comment type="cofactor">
    <cofactor evidence="11 14">
        <name>Mg(2+)</name>
        <dbReference type="ChEBI" id="CHEBI:18420"/>
    </cofactor>
    <text evidence="11 14">Binds 1 Mg(2+) ion per subunit.</text>
</comment>
<feature type="binding site" evidence="13">
    <location>
        <begin position="630"/>
        <end position="634"/>
    </location>
    <ligand>
        <name>substrate</name>
    </ligand>
</feature>
<dbReference type="InterPro" id="IPR016657">
    <property type="entry name" value="PAGM"/>
</dbReference>
<comment type="catalytic activity">
    <reaction evidence="1 11">
        <text>N-acetyl-alpha-D-glucosamine 1-phosphate = N-acetyl-D-glucosamine 6-phosphate</text>
        <dbReference type="Rhea" id="RHEA:23804"/>
        <dbReference type="ChEBI" id="CHEBI:57513"/>
        <dbReference type="ChEBI" id="CHEBI:57776"/>
        <dbReference type="EC" id="5.4.2.3"/>
    </reaction>
</comment>
<dbReference type="FunFam" id="3.40.120.10:FF:000013">
    <property type="entry name" value="Phosphoacetylglucosamine mutase"/>
    <property type="match status" value="1"/>
</dbReference>
<feature type="binding site" evidence="14">
    <location>
        <position position="383"/>
    </location>
    <ligand>
        <name>Mg(2+)</name>
        <dbReference type="ChEBI" id="CHEBI:18420"/>
    </ligand>
</feature>
<dbReference type="Pfam" id="PF21404">
    <property type="entry name" value="AMG1_III"/>
    <property type="match status" value="1"/>
</dbReference>
<dbReference type="InterPro" id="IPR005843">
    <property type="entry name" value="A-D-PHexomutase_C"/>
</dbReference>
<comment type="similarity">
    <text evidence="3 11">Belongs to the phosphohexose mutase family.</text>
</comment>
<feature type="domain" description="Alpha-D-phosphohexomutase alpha/beta/alpha" evidence="16">
    <location>
        <begin position="160"/>
        <end position="194"/>
    </location>
</feature>
<dbReference type="InterPro" id="IPR036900">
    <property type="entry name" value="A-D-PHexomutase_C_sf"/>
</dbReference>
<feature type="binding site" evidence="13">
    <location>
        <position position="639"/>
    </location>
    <ligand>
        <name>substrate</name>
    </ligand>
</feature>
<keyword evidence="8 11" id="KW-0413">Isomerase</keyword>
<keyword evidence="20" id="KW-1185">Reference proteome</keyword>
<dbReference type="GO" id="GO:0005975">
    <property type="term" value="P:carbohydrate metabolic process"/>
    <property type="evidence" value="ECO:0007669"/>
    <property type="project" value="InterPro"/>
</dbReference>
<feature type="binding site" evidence="13">
    <location>
        <begin position="503"/>
        <end position="505"/>
    </location>
    <ligand>
        <name>substrate</name>
    </ligand>
</feature>
<keyword evidence="6 11" id="KW-0479">Metal-binding</keyword>
<evidence type="ECO:0000259" key="15">
    <source>
        <dbReference type="Pfam" id="PF00408"/>
    </source>
</evidence>
<evidence type="ECO:0000256" key="11">
    <source>
        <dbReference type="PIRNR" id="PIRNR016408"/>
    </source>
</evidence>
<evidence type="ECO:0000256" key="10">
    <source>
        <dbReference type="ARBA" id="ARBA00032065"/>
    </source>
</evidence>
<dbReference type="PANTHER" id="PTHR45955:SF1">
    <property type="entry name" value="PHOSPHOACETYLGLUCOSAMINE MUTASE"/>
    <property type="match status" value="1"/>
</dbReference>
<evidence type="ECO:0000256" key="9">
    <source>
        <dbReference type="ARBA" id="ARBA00031926"/>
    </source>
</evidence>
<evidence type="ECO:0000256" key="14">
    <source>
        <dbReference type="PIRSR" id="PIRSR016408-3"/>
    </source>
</evidence>
<dbReference type="AlphaFoldDB" id="A0A176WDF6"/>
<dbReference type="SUPFAM" id="SSF55957">
    <property type="entry name" value="Phosphoglucomutase, C-terminal domain"/>
    <property type="match status" value="1"/>
</dbReference>
<dbReference type="FunFam" id="3.30.310.50:FF:000003">
    <property type="entry name" value="Phosphoacetylglucosamine mutase"/>
    <property type="match status" value="1"/>
</dbReference>
<reference evidence="18" key="2">
    <citation type="journal article" date="2019" name="Curr. Biol.">
        <title>Chromatin organization in early land plants reveals an ancestral association between H3K27me3, transposons, and constitutive heterochromatin.</title>
        <authorList>
            <person name="Montgomery S.A."/>
            <person name="Tanizawa Y."/>
            <person name="Galik B."/>
            <person name="Wang N."/>
            <person name="Ito T."/>
            <person name="Mochizuki T."/>
            <person name="Akimcheva S."/>
            <person name="Bowman J."/>
            <person name="Cognat V."/>
            <person name="Drouard L."/>
            <person name="Ekker H."/>
            <person name="Houng S."/>
            <person name="Kohchi T."/>
            <person name="Lin S."/>
            <person name="Liu L.D."/>
            <person name="Nakamura Y."/>
            <person name="Valeeva L.R."/>
            <person name="Shakirov E.V."/>
            <person name="Shippen D.E."/>
            <person name="Wei W."/>
            <person name="Yagura M."/>
            <person name="Yamaoka S."/>
            <person name="Yamato K.T."/>
            <person name="Liu C."/>
            <person name="Berger F."/>
        </authorList>
    </citation>
    <scope>NUCLEOTIDE SEQUENCE [LARGE SCALE GENOMIC DNA]</scope>
    <source>
        <strain evidence="18">Tak-1</strain>
    </source>
</reference>
<evidence type="ECO:0000256" key="5">
    <source>
        <dbReference type="ARBA" id="ARBA00022553"/>
    </source>
</evidence>
<feature type="binding site" evidence="14">
    <location>
        <position position="387"/>
    </location>
    <ligand>
        <name>Mg(2+)</name>
        <dbReference type="ChEBI" id="CHEBI:18420"/>
    </ligand>
</feature>
<dbReference type="Pfam" id="PF02878">
    <property type="entry name" value="PGM_PMM_I"/>
    <property type="match status" value="1"/>
</dbReference>
<dbReference type="CDD" id="cd03086">
    <property type="entry name" value="PGM3"/>
    <property type="match status" value="1"/>
</dbReference>
<evidence type="ECO:0000313" key="18">
    <source>
        <dbReference type="EMBL" id="BBN16061.1"/>
    </source>
</evidence>
<dbReference type="Gene3D" id="3.30.310.50">
    <property type="entry name" value="Alpha-D-phosphohexomutase, C-terminal domain"/>
    <property type="match status" value="1"/>
</dbReference>
<dbReference type="Proteomes" id="UP000077202">
    <property type="component" value="Unassembled WGS sequence"/>
</dbReference>
<keyword evidence="7 11" id="KW-0460">Magnesium</keyword>
<dbReference type="GO" id="GO:0004610">
    <property type="term" value="F:phosphoacetylglucosamine mutase activity"/>
    <property type="evidence" value="ECO:0007669"/>
    <property type="project" value="UniProtKB-UniRule"/>
</dbReference>
<feature type="domain" description="Alpha-D-phosphohexomutase C-terminal" evidence="15">
    <location>
        <begin position="601"/>
        <end position="657"/>
    </location>
</feature>
<evidence type="ECO:0000313" key="20">
    <source>
        <dbReference type="Proteomes" id="UP000077202"/>
    </source>
</evidence>
<dbReference type="PANTHER" id="PTHR45955">
    <property type="entry name" value="PHOSPHOACETYLGLUCOSAMINE MUTASE"/>
    <property type="match status" value="1"/>
</dbReference>
<evidence type="ECO:0000256" key="4">
    <source>
        <dbReference type="ARBA" id="ARBA00012731"/>
    </source>
</evidence>
<evidence type="ECO:0000256" key="8">
    <source>
        <dbReference type="ARBA" id="ARBA00023235"/>
    </source>
</evidence>
<gene>
    <name evidence="19" type="ORF">AXG93_3016s1350</name>
    <name evidence="18" type="ORF">Mp_7g03190</name>
</gene>
<dbReference type="InterPro" id="IPR005844">
    <property type="entry name" value="A-D-PHexomutase_a/b/a-I"/>
</dbReference>
<dbReference type="Gene3D" id="3.40.120.10">
    <property type="entry name" value="Alpha-D-Glucose-1,6-Bisphosphate, subunit A, domain 3"/>
    <property type="match status" value="1"/>
</dbReference>
<organism evidence="19 20">
    <name type="scientific">Marchantia polymorpha subsp. ruderalis</name>
    <dbReference type="NCBI Taxonomy" id="1480154"/>
    <lineage>
        <taxon>Eukaryota</taxon>
        <taxon>Viridiplantae</taxon>
        <taxon>Streptophyta</taxon>
        <taxon>Embryophyta</taxon>
        <taxon>Marchantiophyta</taxon>
        <taxon>Marchantiopsida</taxon>
        <taxon>Marchantiidae</taxon>
        <taxon>Marchantiales</taxon>
        <taxon>Marchantiaceae</taxon>
        <taxon>Marchantia</taxon>
    </lineage>
</organism>
<dbReference type="Pfam" id="PF00408">
    <property type="entry name" value="PGM_PMM_IV"/>
    <property type="match status" value="1"/>
</dbReference>
<comment type="function">
    <text evidence="11">Interconverts GlcNAc-6-P and GlcNAc-1-P.</text>
</comment>
<dbReference type="SUPFAM" id="SSF53738">
    <property type="entry name" value="Phosphoglucomutase, first 3 domains"/>
    <property type="match status" value="3"/>
</dbReference>
<feature type="domain" description="Phosphoacetylglucosamine mutase AMG1" evidence="17">
    <location>
        <begin position="409"/>
        <end position="569"/>
    </location>
</feature>
<evidence type="ECO:0000256" key="7">
    <source>
        <dbReference type="ARBA" id="ARBA00022842"/>
    </source>
</evidence>
<feature type="binding site" description="via phosphate group" evidence="14">
    <location>
        <position position="169"/>
    </location>
    <ligand>
        <name>Mg(2+)</name>
        <dbReference type="ChEBI" id="CHEBI:18420"/>
    </ligand>
</feature>
<evidence type="ECO:0000256" key="2">
    <source>
        <dbReference type="ARBA" id="ARBA00004865"/>
    </source>
</evidence>
<comment type="pathway">
    <text evidence="2 11">Nucleotide-sugar biosynthesis; UDP-N-acetyl-alpha-D-glucosamine biosynthesis; N-acetyl-alpha-D-glucosamine 1-phosphate from alpha-D-glucosamine 6-phosphate (route I): step 2/2.</text>
</comment>
<evidence type="ECO:0000313" key="19">
    <source>
        <dbReference type="EMBL" id="OAE30651.1"/>
    </source>
</evidence>
<accession>A0A176WDF6</accession>
<evidence type="ECO:0000256" key="13">
    <source>
        <dbReference type="PIRSR" id="PIRSR016408-2"/>
    </source>
</evidence>
<proteinExistence type="inferred from homology"/>
<evidence type="ECO:0000256" key="6">
    <source>
        <dbReference type="ARBA" id="ARBA00022723"/>
    </source>
</evidence>
<keyword evidence="5" id="KW-0597">Phosphoprotein</keyword>
<dbReference type="EMBL" id="AP019872">
    <property type="protein sequence ID" value="BBN16061.1"/>
    <property type="molecule type" value="Genomic_DNA"/>
</dbReference>
<evidence type="ECO:0000256" key="1">
    <source>
        <dbReference type="ARBA" id="ARBA00000558"/>
    </source>
</evidence>
<evidence type="ECO:0000313" key="21">
    <source>
        <dbReference type="Proteomes" id="UP001162541"/>
    </source>
</evidence>
<feature type="active site" description="Phosphoserine intermediate" evidence="12">
    <location>
        <position position="169"/>
    </location>
</feature>
<evidence type="ECO:0000256" key="3">
    <source>
        <dbReference type="ARBA" id="ARBA00010231"/>
    </source>
</evidence>
<name>A0A176WDF6_MARPO</name>
<protein>
    <recommendedName>
        <fullName evidence="4 11">Phosphoacetylglucosamine mutase</fullName>
        <shortName evidence="11">PAGM</shortName>
        <ecNumber evidence="4 11">5.4.2.3</ecNumber>
    </recommendedName>
    <alternativeName>
        <fullName evidence="10 11">Acetylglucosamine phosphomutase</fullName>
    </alternativeName>
    <alternativeName>
        <fullName evidence="9 11">N-acetylglucosamine-phosphate mutase</fullName>
    </alternativeName>
</protein>
<dbReference type="InterPro" id="IPR016055">
    <property type="entry name" value="A-D-PHexomutase_a/b/a-I/II/III"/>
</dbReference>
<dbReference type="UniPathway" id="UPA00113">
    <property type="reaction ID" value="UER00530"/>
</dbReference>
<dbReference type="PIRSF" id="PIRSF016408">
    <property type="entry name" value="PAGM"/>
    <property type="match status" value="1"/>
</dbReference>